<comment type="caution">
    <text evidence="7">The sequence shown here is derived from an EMBL/GenBank/DDBJ whole genome shotgun (WGS) entry which is preliminary data.</text>
</comment>
<dbReference type="Proteomes" id="UP001165306">
    <property type="component" value="Unassembled WGS sequence"/>
</dbReference>
<dbReference type="RefSeq" id="WP_284057536.1">
    <property type="nucleotide sequence ID" value="NZ_JAMSLR010000008.1"/>
</dbReference>
<keyword evidence="8" id="KW-1185">Reference proteome</keyword>
<evidence type="ECO:0000256" key="2">
    <source>
        <dbReference type="ARBA" id="ARBA00022692"/>
    </source>
</evidence>
<dbReference type="Pfam" id="PF04932">
    <property type="entry name" value="Wzy_C"/>
    <property type="match status" value="1"/>
</dbReference>
<name>A0AA41WD20_9BACT</name>
<evidence type="ECO:0000313" key="7">
    <source>
        <dbReference type="EMBL" id="MCM8749752.1"/>
    </source>
</evidence>
<organism evidence="7 8">
    <name type="scientific">Thermalbibacter longus</name>
    <dbReference type="NCBI Taxonomy" id="2951981"/>
    <lineage>
        <taxon>Bacteria</taxon>
        <taxon>Pseudomonadati</taxon>
        <taxon>Thermomicrobiota</taxon>
        <taxon>Thermomicrobia</taxon>
        <taxon>Thermomicrobiales</taxon>
        <taxon>Thermomicrobiaceae</taxon>
        <taxon>Thermalbibacter</taxon>
    </lineage>
</organism>
<feature type="transmembrane region" description="Helical" evidence="5">
    <location>
        <begin position="44"/>
        <end position="69"/>
    </location>
</feature>
<dbReference type="EMBL" id="JAMSLR010000008">
    <property type="protein sequence ID" value="MCM8749752.1"/>
    <property type="molecule type" value="Genomic_DNA"/>
</dbReference>
<keyword evidence="7" id="KW-0436">Ligase</keyword>
<dbReference type="InterPro" id="IPR051533">
    <property type="entry name" value="WaaL-like"/>
</dbReference>
<gene>
    <name evidence="7" type="ORF">NET02_11370</name>
</gene>
<evidence type="ECO:0000259" key="6">
    <source>
        <dbReference type="Pfam" id="PF04932"/>
    </source>
</evidence>
<keyword evidence="2 5" id="KW-0812">Transmembrane</keyword>
<sequence length="471" mass="50587">MLSLDRSGRRTVPAIRLSPRWLSPAGAALLVGLGYHAAGSSLALLSIAGLIVLGTIAPRGPLIVLPASLGLVYQPLQIGLGTARLNPAEILIVSTAAGVSFRAALAVVRSRANWGSQIATLRDWFVDLRFSAIAIGLLVAGTVSLGTVADQEHWRESLREFRWVVLEPVVAYFLCCWFLRPRDDRWRALDVWAIASAGIALYSLGAGLAGSGLAVEGVVRLRGLHPHPNALALYLERPLVLAAVLALALAGRNRWLWAIPAVISAGALVLTYSRGALLSVLLTTLLAGWLTRRYRLTLALTAISILAITGLILAAPERFLSLFEGGSGSLRLQIWSASLAMIRDYPVFGVGLDQFLYQYAPRYVAPEAWPERFTSHPHNLLFDAWLRLGLMGITLFICVAVALLRCVADARREGKPIAMAASFAVVVGAVHGLVDNGYFLPDLALAFWLLAAILDLELSRRPAVAPAVEAG</sequence>
<dbReference type="PANTHER" id="PTHR37422">
    <property type="entry name" value="TEICHURONIC ACID BIOSYNTHESIS PROTEIN TUAE"/>
    <property type="match status" value="1"/>
</dbReference>
<feature type="transmembrane region" description="Helical" evidence="5">
    <location>
        <begin position="192"/>
        <end position="219"/>
    </location>
</feature>
<reference evidence="7" key="1">
    <citation type="submission" date="2022-06" db="EMBL/GenBank/DDBJ databases">
        <title>CFH 74404 Thermomicrobiaceae sp.</title>
        <authorList>
            <person name="Ming H."/>
            <person name="Li W.-J."/>
            <person name="Zhao Z."/>
        </authorList>
    </citation>
    <scope>NUCLEOTIDE SEQUENCE</scope>
    <source>
        <strain evidence="7">CFH 74404</strain>
    </source>
</reference>
<dbReference type="PANTHER" id="PTHR37422:SF13">
    <property type="entry name" value="LIPOPOLYSACCHARIDE BIOSYNTHESIS PROTEIN PA4999-RELATED"/>
    <property type="match status" value="1"/>
</dbReference>
<protein>
    <submittedName>
        <fullName evidence="7">O-antigen ligase family protein</fullName>
    </submittedName>
</protein>
<feature type="transmembrane region" description="Helical" evidence="5">
    <location>
        <begin position="256"/>
        <end position="289"/>
    </location>
</feature>
<feature type="transmembrane region" description="Helical" evidence="5">
    <location>
        <begin position="231"/>
        <end position="250"/>
    </location>
</feature>
<feature type="transmembrane region" description="Helical" evidence="5">
    <location>
        <begin position="384"/>
        <end position="404"/>
    </location>
</feature>
<evidence type="ECO:0000313" key="8">
    <source>
        <dbReference type="Proteomes" id="UP001165306"/>
    </source>
</evidence>
<keyword evidence="4 5" id="KW-0472">Membrane</keyword>
<keyword evidence="3 5" id="KW-1133">Transmembrane helix</keyword>
<feature type="transmembrane region" description="Helical" evidence="5">
    <location>
        <begin position="416"/>
        <end position="433"/>
    </location>
</feature>
<evidence type="ECO:0000256" key="4">
    <source>
        <dbReference type="ARBA" id="ARBA00023136"/>
    </source>
</evidence>
<feature type="transmembrane region" description="Helical" evidence="5">
    <location>
        <begin position="296"/>
        <end position="315"/>
    </location>
</feature>
<feature type="transmembrane region" description="Helical" evidence="5">
    <location>
        <begin position="161"/>
        <end position="180"/>
    </location>
</feature>
<proteinExistence type="predicted"/>
<comment type="subcellular location">
    <subcellularLocation>
        <location evidence="1">Membrane</location>
        <topology evidence="1">Multi-pass membrane protein</topology>
    </subcellularLocation>
</comment>
<evidence type="ECO:0000256" key="5">
    <source>
        <dbReference type="SAM" id="Phobius"/>
    </source>
</evidence>
<dbReference type="AlphaFoldDB" id="A0AA41WD20"/>
<accession>A0AA41WD20</accession>
<feature type="domain" description="O-antigen ligase-related" evidence="6">
    <location>
        <begin position="261"/>
        <end position="397"/>
    </location>
</feature>
<evidence type="ECO:0000256" key="3">
    <source>
        <dbReference type="ARBA" id="ARBA00022989"/>
    </source>
</evidence>
<feature type="transmembrane region" description="Helical" evidence="5">
    <location>
        <begin position="128"/>
        <end position="149"/>
    </location>
</feature>
<dbReference type="GO" id="GO:0016020">
    <property type="term" value="C:membrane"/>
    <property type="evidence" value="ECO:0007669"/>
    <property type="project" value="UniProtKB-SubCell"/>
</dbReference>
<dbReference type="InterPro" id="IPR007016">
    <property type="entry name" value="O-antigen_ligase-rel_domated"/>
</dbReference>
<dbReference type="GO" id="GO:0016874">
    <property type="term" value="F:ligase activity"/>
    <property type="evidence" value="ECO:0007669"/>
    <property type="project" value="UniProtKB-KW"/>
</dbReference>
<evidence type="ECO:0000256" key="1">
    <source>
        <dbReference type="ARBA" id="ARBA00004141"/>
    </source>
</evidence>